<gene>
    <name evidence="3" type="ORF">D3H65_18465</name>
</gene>
<proteinExistence type="inferred from homology"/>
<reference evidence="3 4" key="1">
    <citation type="submission" date="2018-09" db="EMBL/GenBank/DDBJ databases">
        <title>Genome sequencing of strain 6GH32-13.</title>
        <authorList>
            <person name="Weon H.-Y."/>
            <person name="Heo J."/>
            <person name="Kwon S.-W."/>
        </authorList>
    </citation>
    <scope>NUCLEOTIDE SEQUENCE [LARGE SCALE GENOMIC DNA]</scope>
    <source>
        <strain evidence="3 4">5GH32-13</strain>
    </source>
</reference>
<evidence type="ECO:0000256" key="1">
    <source>
        <dbReference type="ARBA" id="ARBA00008791"/>
    </source>
</evidence>
<dbReference type="PANTHER" id="PTHR46268">
    <property type="entry name" value="STRESS RESPONSE PROTEIN NHAX"/>
    <property type="match status" value="1"/>
</dbReference>
<dbReference type="Pfam" id="PF00582">
    <property type="entry name" value="Usp"/>
    <property type="match status" value="1"/>
</dbReference>
<dbReference type="Gene3D" id="3.40.50.12370">
    <property type="match status" value="1"/>
</dbReference>
<accession>A0A3B7MNW3</accession>
<evidence type="ECO:0000313" key="3">
    <source>
        <dbReference type="EMBL" id="AXY75848.1"/>
    </source>
</evidence>
<dbReference type="AlphaFoldDB" id="A0A3B7MNW3"/>
<comment type="similarity">
    <text evidence="1">Belongs to the universal stress protein A family.</text>
</comment>
<dbReference type="EMBL" id="CP032157">
    <property type="protein sequence ID" value="AXY75848.1"/>
    <property type="molecule type" value="Genomic_DNA"/>
</dbReference>
<dbReference type="KEGG" id="pseg:D3H65_18465"/>
<dbReference type="RefSeq" id="WP_119051729.1">
    <property type="nucleotide sequence ID" value="NZ_CP032157.1"/>
</dbReference>
<evidence type="ECO:0000259" key="2">
    <source>
        <dbReference type="Pfam" id="PF00582"/>
    </source>
</evidence>
<sequence length="288" mass="32064">MPKAFYNILVPVDFTGKNKWAISKAIELANTFHCNIHLVHVVSNNLLPLLPIETSLNMPGRAAEMNNASKKLEALKDLYRQHLCGGGKIEISLLQGNTSQQLAKYIQQYEMDLVVVGLAKFNLIHRILSSVSISMLARKTNVPVLAIRSSGLVSHFKKIVLPLTDELPMHRIKLATMLARSFKSTVYLVSLRNDKDGNAAENIMDKALEVVQSLSTIPVQSFLLEGKNLAKSTLDFSKRINADLIMANPFKEFHLPGWWSRITKKILSYGSNIPVITVDQKNESVSAS</sequence>
<protein>
    <submittedName>
        <fullName evidence="3">Universal stress protein</fullName>
    </submittedName>
</protein>
<dbReference type="CDD" id="cd00293">
    <property type="entry name" value="USP-like"/>
    <property type="match status" value="1"/>
</dbReference>
<evidence type="ECO:0000313" key="4">
    <source>
        <dbReference type="Proteomes" id="UP000263900"/>
    </source>
</evidence>
<keyword evidence="4" id="KW-1185">Reference proteome</keyword>
<organism evidence="3 4">
    <name type="scientific">Paraflavitalea soli</name>
    <dbReference type="NCBI Taxonomy" id="2315862"/>
    <lineage>
        <taxon>Bacteria</taxon>
        <taxon>Pseudomonadati</taxon>
        <taxon>Bacteroidota</taxon>
        <taxon>Chitinophagia</taxon>
        <taxon>Chitinophagales</taxon>
        <taxon>Chitinophagaceae</taxon>
        <taxon>Paraflavitalea</taxon>
    </lineage>
</organism>
<feature type="domain" description="UspA" evidence="2">
    <location>
        <begin position="7"/>
        <end position="148"/>
    </location>
</feature>
<dbReference type="InterPro" id="IPR006016">
    <property type="entry name" value="UspA"/>
</dbReference>
<name>A0A3B7MNW3_9BACT</name>
<dbReference type="SUPFAM" id="SSF52402">
    <property type="entry name" value="Adenine nucleotide alpha hydrolases-like"/>
    <property type="match status" value="1"/>
</dbReference>
<dbReference type="OrthoDB" id="644097at2"/>
<dbReference type="Proteomes" id="UP000263900">
    <property type="component" value="Chromosome"/>
</dbReference>
<dbReference type="PANTHER" id="PTHR46268:SF6">
    <property type="entry name" value="UNIVERSAL STRESS PROTEIN UP12"/>
    <property type="match status" value="1"/>
</dbReference>